<keyword evidence="3" id="KW-1185">Reference proteome</keyword>
<evidence type="ECO:0000256" key="1">
    <source>
        <dbReference type="SAM" id="Phobius"/>
    </source>
</evidence>
<reference evidence="2 3" key="1">
    <citation type="submission" date="2019-07" db="EMBL/GenBank/DDBJ databases">
        <title>Reinekea sp. strain SSH23 genome sequencing and assembly.</title>
        <authorList>
            <person name="Kim I."/>
        </authorList>
    </citation>
    <scope>NUCLEOTIDE SEQUENCE [LARGE SCALE GENOMIC DNA]</scope>
    <source>
        <strain evidence="2 3">SSH23</strain>
    </source>
</reference>
<keyword evidence="1" id="KW-0472">Membrane</keyword>
<keyword evidence="1" id="KW-1133">Transmembrane helix</keyword>
<dbReference type="InterPro" id="IPR008407">
    <property type="entry name" value="Brnchd-chn_aa_trnsp_AzlD"/>
</dbReference>
<evidence type="ECO:0000313" key="3">
    <source>
        <dbReference type="Proteomes" id="UP000321764"/>
    </source>
</evidence>
<dbReference type="EMBL" id="VKAD01000001">
    <property type="protein sequence ID" value="TXR53866.1"/>
    <property type="molecule type" value="Genomic_DNA"/>
</dbReference>
<dbReference type="AlphaFoldDB" id="A0A5C8ZAF8"/>
<feature type="transmembrane region" description="Helical" evidence="1">
    <location>
        <begin position="6"/>
        <end position="25"/>
    </location>
</feature>
<evidence type="ECO:0000313" key="2">
    <source>
        <dbReference type="EMBL" id="TXR53866.1"/>
    </source>
</evidence>
<feature type="transmembrane region" description="Helical" evidence="1">
    <location>
        <begin position="61"/>
        <end position="80"/>
    </location>
</feature>
<accession>A0A5C8ZAF8</accession>
<comment type="caution">
    <text evidence="2">The sequence shown here is derived from an EMBL/GenBank/DDBJ whole genome shotgun (WGS) entry which is preliminary data.</text>
</comment>
<protein>
    <submittedName>
        <fullName evidence="2">AzlD domain-containing protein</fullName>
    </submittedName>
</protein>
<name>A0A5C8ZAF8_9GAMM</name>
<dbReference type="OrthoDB" id="4257348at2"/>
<proteinExistence type="predicted"/>
<dbReference type="Pfam" id="PF05437">
    <property type="entry name" value="AzlD"/>
    <property type="match status" value="1"/>
</dbReference>
<sequence>MITLTILAMSLIVFGSRYIFIEPALPLKLNKSVKRLLSYSAPAVLTAILTPIVFLPEGELSLSWTNPYLLGAIATALVVAKSKNVLLAVFIGTLVFGVARYLL</sequence>
<dbReference type="Proteomes" id="UP000321764">
    <property type="component" value="Unassembled WGS sequence"/>
</dbReference>
<organism evidence="2 3">
    <name type="scientific">Reinekea thalattae</name>
    <dbReference type="NCBI Taxonomy" id="2593301"/>
    <lineage>
        <taxon>Bacteria</taxon>
        <taxon>Pseudomonadati</taxon>
        <taxon>Pseudomonadota</taxon>
        <taxon>Gammaproteobacteria</taxon>
        <taxon>Oceanospirillales</taxon>
        <taxon>Saccharospirillaceae</taxon>
        <taxon>Reinekea</taxon>
    </lineage>
</organism>
<gene>
    <name evidence="2" type="ORF">FME95_04735</name>
</gene>
<feature type="transmembrane region" description="Helical" evidence="1">
    <location>
        <begin position="85"/>
        <end position="102"/>
    </location>
</feature>
<keyword evidence="1" id="KW-0812">Transmembrane</keyword>
<dbReference type="RefSeq" id="WP_147713265.1">
    <property type="nucleotide sequence ID" value="NZ_VKAD01000001.1"/>
</dbReference>
<feature type="transmembrane region" description="Helical" evidence="1">
    <location>
        <begin position="37"/>
        <end position="55"/>
    </location>
</feature>